<dbReference type="InterPro" id="IPR022691">
    <property type="entry name" value="Tscrpt_elong_fac_GreA/B_N"/>
</dbReference>
<sequence>MSYQKEFEQQIAKKDFNKILTLWEEYCTNESVETEEFLNILVSLEKSELAARFGKFVEMGLPLWQTIKNEEESYAVLRKLIDLETTNSAILSDSAMKALEKKYAKDPLFQERIRLVGLRSRQNFQGSLSNYDLLAHMAPGKCVFHTGGWGTGEIIEVSPLREQLSVEFENVSGRKHITFENGFKTLKPLADDHFLSRRFIDANKFEDEAKKDPVKVIKILLRDLGPKTASEIKDELSELVIPENEWSKWWQGARAKLKKDTMIESPSSIKNPFILRTKEVSHEERLHQDIHSHQEIQKIIQTSYNYVRDFPNMMKKDDVRNSLVEKLEALYSEKGLTKSEELQIAILLEEIPGSNPKRGKKDVKSFVRDEAAIATLIEEIEILAFKKRALTAIREVRSDWVELFLNFFFTIQQAQLRDYILRELSSGEPREHFQKKIQQLIDNPSQNPEAYVWYFQKIMAEEEGELLFQSKEGRLQLLEAFLILLHRIESMSEWKDLVKKMLIIISGKRYATIRAILEGASLEYVKEFLLLASKCHSFTDHDMKILKSLAQVVHPILSPHKKKKDRVLLDGRIIWTTEEGFKKTRDRLEHIGTVEVVENAREVEAARALGDLRENSEYKFAVERRKHLQSELKRLGEQLNRARVITPADVEIDEIGIGNRVEIENPRGERSSFTILGPWDADAENNIISFQSKLAEAMCGKKAGEPFVFKDEEWVVISIESYLER</sequence>
<accession>A0A0H5E2N7</accession>
<feature type="domain" description="Transcription elongation factor GreA/GreB C-terminal" evidence="8">
    <location>
        <begin position="653"/>
        <end position="720"/>
    </location>
</feature>
<protein>
    <recommendedName>
        <fullName evidence="2">Transcription elongation factor GreA</fullName>
    </recommendedName>
    <alternativeName>
        <fullName evidence="6">Transcript cleavage factor GreA</fullName>
    </alternativeName>
</protein>
<evidence type="ECO:0000256" key="3">
    <source>
        <dbReference type="ARBA" id="ARBA00023015"/>
    </source>
</evidence>
<keyword evidence="11" id="KW-1185">Reference proteome</keyword>
<feature type="domain" description="Transcription elongation factor GreA/GreB N-terminal" evidence="9">
    <location>
        <begin position="574"/>
        <end position="644"/>
    </location>
</feature>
<keyword evidence="10" id="KW-0251">Elongation factor</keyword>
<dbReference type="InterPro" id="IPR023459">
    <property type="entry name" value="Tscrpt_elong_fac_GreA/B_fam"/>
</dbReference>
<dbReference type="GO" id="GO:0003746">
    <property type="term" value="F:translation elongation factor activity"/>
    <property type="evidence" value="ECO:0007669"/>
    <property type="project" value="UniProtKB-KW"/>
</dbReference>
<evidence type="ECO:0000259" key="8">
    <source>
        <dbReference type="Pfam" id="PF01272"/>
    </source>
</evidence>
<dbReference type="Pfam" id="PF01272">
    <property type="entry name" value="GreA_GreB"/>
    <property type="match status" value="1"/>
</dbReference>
<feature type="coiled-coil region" evidence="7">
    <location>
        <begin position="618"/>
        <end position="645"/>
    </location>
</feature>
<proteinExistence type="inferred from homology"/>
<dbReference type="PANTHER" id="PTHR30437:SF4">
    <property type="entry name" value="TRANSCRIPTION ELONGATION FACTOR GREA"/>
    <property type="match status" value="1"/>
</dbReference>
<dbReference type="EMBL" id="CWGJ01000001">
    <property type="protein sequence ID" value="CRX37460.1"/>
    <property type="molecule type" value="Genomic_DNA"/>
</dbReference>
<dbReference type="Pfam" id="PF03449">
    <property type="entry name" value="GreA_GreB_N"/>
    <property type="match status" value="1"/>
</dbReference>
<dbReference type="AlphaFoldDB" id="A0A0H5E2N7"/>
<organism evidence="10 11">
    <name type="scientific">Estrella lausannensis</name>
    <dbReference type="NCBI Taxonomy" id="483423"/>
    <lineage>
        <taxon>Bacteria</taxon>
        <taxon>Pseudomonadati</taxon>
        <taxon>Chlamydiota</taxon>
        <taxon>Chlamydiia</taxon>
        <taxon>Parachlamydiales</taxon>
        <taxon>Candidatus Criblamydiaceae</taxon>
        <taxon>Estrella</taxon>
    </lineage>
</organism>
<keyword evidence="4" id="KW-0238">DNA-binding</keyword>
<keyword evidence="7" id="KW-0175">Coiled coil</keyword>
<evidence type="ECO:0000259" key="9">
    <source>
        <dbReference type="Pfam" id="PF03449"/>
    </source>
</evidence>
<reference evidence="11" key="1">
    <citation type="submission" date="2015-06" db="EMBL/GenBank/DDBJ databases">
        <authorList>
            <person name="Bertelli C."/>
        </authorList>
    </citation>
    <scope>NUCLEOTIDE SEQUENCE [LARGE SCALE GENOMIC DNA]</scope>
    <source>
        <strain evidence="11">CRIB-30</strain>
    </source>
</reference>
<name>A0A0H5E2N7_9BACT</name>
<dbReference type="Gene3D" id="3.10.50.30">
    <property type="entry name" value="Transcription elongation factor, GreA/GreB, C-terminal domain"/>
    <property type="match status" value="1"/>
</dbReference>
<evidence type="ECO:0000256" key="5">
    <source>
        <dbReference type="ARBA" id="ARBA00023163"/>
    </source>
</evidence>
<dbReference type="RefSeq" id="WP_098037314.1">
    <property type="nucleotide sequence ID" value="NZ_CWGJ01000001.1"/>
</dbReference>
<dbReference type="NCBIfam" id="NF004969">
    <property type="entry name" value="PRK06330.1"/>
    <property type="match status" value="1"/>
</dbReference>
<evidence type="ECO:0000313" key="11">
    <source>
        <dbReference type="Proteomes" id="UP000220251"/>
    </source>
</evidence>
<dbReference type="GO" id="GO:0070063">
    <property type="term" value="F:RNA polymerase binding"/>
    <property type="evidence" value="ECO:0007669"/>
    <property type="project" value="InterPro"/>
</dbReference>
<dbReference type="InterPro" id="IPR001437">
    <property type="entry name" value="Tscrpt_elong_fac_GreA/B_C"/>
</dbReference>
<dbReference type="Gene3D" id="1.10.287.180">
    <property type="entry name" value="Transcription elongation factor, GreA/GreB, N-terminal domain"/>
    <property type="match status" value="1"/>
</dbReference>
<keyword evidence="5" id="KW-0804">Transcription</keyword>
<keyword evidence="10" id="KW-0648">Protein biosynthesis</keyword>
<evidence type="ECO:0000256" key="6">
    <source>
        <dbReference type="ARBA" id="ARBA00030776"/>
    </source>
</evidence>
<dbReference type="FunFam" id="1.10.287.180:FF:000001">
    <property type="entry name" value="Transcription elongation factor GreA"/>
    <property type="match status" value="1"/>
</dbReference>
<dbReference type="GO" id="GO:0003677">
    <property type="term" value="F:DNA binding"/>
    <property type="evidence" value="ECO:0007669"/>
    <property type="project" value="UniProtKB-KW"/>
</dbReference>
<dbReference type="InterPro" id="IPR036805">
    <property type="entry name" value="Tscrpt_elong_fac_GreA/B_N_sf"/>
</dbReference>
<dbReference type="OrthoDB" id="9808774at2"/>
<dbReference type="GO" id="GO:0006354">
    <property type="term" value="P:DNA-templated transcription elongation"/>
    <property type="evidence" value="ECO:0007669"/>
    <property type="project" value="TreeGrafter"/>
</dbReference>
<dbReference type="GO" id="GO:0032784">
    <property type="term" value="P:regulation of DNA-templated transcription elongation"/>
    <property type="evidence" value="ECO:0007669"/>
    <property type="project" value="InterPro"/>
</dbReference>
<evidence type="ECO:0000256" key="1">
    <source>
        <dbReference type="ARBA" id="ARBA00008213"/>
    </source>
</evidence>
<dbReference type="PANTHER" id="PTHR30437">
    <property type="entry name" value="TRANSCRIPTION ELONGATION FACTOR GREA"/>
    <property type="match status" value="1"/>
</dbReference>
<evidence type="ECO:0000313" key="10">
    <source>
        <dbReference type="EMBL" id="CRX37460.1"/>
    </source>
</evidence>
<evidence type="ECO:0000256" key="4">
    <source>
        <dbReference type="ARBA" id="ARBA00023125"/>
    </source>
</evidence>
<dbReference type="SUPFAM" id="SSF54534">
    <property type="entry name" value="FKBP-like"/>
    <property type="match status" value="1"/>
</dbReference>
<dbReference type="InterPro" id="IPR036953">
    <property type="entry name" value="GreA/GreB_C_sf"/>
</dbReference>
<keyword evidence="3" id="KW-0805">Transcription regulation</keyword>
<evidence type="ECO:0000256" key="2">
    <source>
        <dbReference type="ARBA" id="ARBA00013729"/>
    </source>
</evidence>
<evidence type="ECO:0000256" key="7">
    <source>
        <dbReference type="SAM" id="Coils"/>
    </source>
</evidence>
<gene>
    <name evidence="10" type="primary">greA</name>
    <name evidence="10" type="ORF">ELAC_0097</name>
</gene>
<comment type="similarity">
    <text evidence="1">Belongs to the GreA/GreB family.</text>
</comment>
<dbReference type="SUPFAM" id="SSF46557">
    <property type="entry name" value="GreA transcript cleavage protein, N-terminal domain"/>
    <property type="match status" value="1"/>
</dbReference>
<dbReference type="Proteomes" id="UP000220251">
    <property type="component" value="Unassembled WGS sequence"/>
</dbReference>